<sequence>MAPAVCSVCNDDSKPPTSTCPTCRLPCHTRYSSKKMNAVCNNCRKIETLDALPPETSTPAVLTSATKLTQVSDKSARRKPSGKYQVSIRTGLVLRTKSAKPRVSPHHQTRLAASTPTKKEQRESSLHSSNTSAGRVTDIQALALLTSASADESSAQDTVNTRKTRAKDAPLGDTSLLGVSNILIPVSTMELFFQRFDMLQDQLDGLRALVSRGSVPRWHLLCPSRRRCYSRHGGSWKKIVFLRTSCNKRNNYSESFFVLARTMTRSRCQFQTAVRCWPLVLVLSSIVNPIR</sequence>
<organism evidence="2 3">
    <name type="scientific">Trichomalopsis sarcophagae</name>
    <dbReference type="NCBI Taxonomy" id="543379"/>
    <lineage>
        <taxon>Eukaryota</taxon>
        <taxon>Metazoa</taxon>
        <taxon>Ecdysozoa</taxon>
        <taxon>Arthropoda</taxon>
        <taxon>Hexapoda</taxon>
        <taxon>Insecta</taxon>
        <taxon>Pterygota</taxon>
        <taxon>Neoptera</taxon>
        <taxon>Endopterygota</taxon>
        <taxon>Hymenoptera</taxon>
        <taxon>Apocrita</taxon>
        <taxon>Proctotrupomorpha</taxon>
        <taxon>Chalcidoidea</taxon>
        <taxon>Pteromalidae</taxon>
        <taxon>Pteromalinae</taxon>
        <taxon>Trichomalopsis</taxon>
    </lineage>
</organism>
<comment type="caution">
    <text evidence="2">The sequence shown here is derived from an EMBL/GenBank/DDBJ whole genome shotgun (WGS) entry which is preliminary data.</text>
</comment>
<accession>A0A232EMV6</accession>
<evidence type="ECO:0000256" key="1">
    <source>
        <dbReference type="SAM" id="MobiDB-lite"/>
    </source>
</evidence>
<gene>
    <name evidence="2" type="ORF">TSAR_014158</name>
</gene>
<evidence type="ECO:0000313" key="2">
    <source>
        <dbReference type="EMBL" id="OXU19661.1"/>
    </source>
</evidence>
<keyword evidence="3" id="KW-1185">Reference proteome</keyword>
<feature type="region of interest" description="Disordered" evidence="1">
    <location>
        <begin position="70"/>
        <end position="133"/>
    </location>
</feature>
<protein>
    <submittedName>
        <fullName evidence="2">Uncharacterized protein</fullName>
    </submittedName>
</protein>
<proteinExistence type="predicted"/>
<dbReference type="AlphaFoldDB" id="A0A232EMV6"/>
<dbReference type="EMBL" id="NNAY01003299">
    <property type="protein sequence ID" value="OXU19661.1"/>
    <property type="molecule type" value="Genomic_DNA"/>
</dbReference>
<feature type="compositionally biased region" description="Basic residues" evidence="1">
    <location>
        <begin position="97"/>
        <end position="109"/>
    </location>
</feature>
<reference evidence="2 3" key="1">
    <citation type="journal article" date="2017" name="Curr. Biol.">
        <title>The Evolution of Venom by Co-option of Single-Copy Genes.</title>
        <authorList>
            <person name="Martinson E.O."/>
            <person name="Mrinalini"/>
            <person name="Kelkar Y.D."/>
            <person name="Chang C.H."/>
            <person name="Werren J.H."/>
        </authorList>
    </citation>
    <scope>NUCLEOTIDE SEQUENCE [LARGE SCALE GENOMIC DNA]</scope>
    <source>
        <strain evidence="2 3">Alberta</strain>
        <tissue evidence="2">Whole body</tissue>
    </source>
</reference>
<evidence type="ECO:0000313" key="3">
    <source>
        <dbReference type="Proteomes" id="UP000215335"/>
    </source>
</evidence>
<dbReference type="Proteomes" id="UP000215335">
    <property type="component" value="Unassembled WGS sequence"/>
</dbReference>
<name>A0A232EMV6_9HYME</name>